<proteinExistence type="predicted"/>
<dbReference type="EMBL" id="FOCG01000001">
    <property type="protein sequence ID" value="SEM45970.1"/>
    <property type="molecule type" value="Genomic_DNA"/>
</dbReference>
<gene>
    <name evidence="1" type="ORF">SAMN05216180_0068</name>
</gene>
<keyword evidence="2" id="KW-1185">Reference proteome</keyword>
<evidence type="ECO:0000313" key="1">
    <source>
        <dbReference type="EMBL" id="SEM45970.1"/>
    </source>
</evidence>
<name>A0A1H7YIP9_9FIRM</name>
<accession>A0A1H7YIP9</accession>
<evidence type="ECO:0000313" key="2">
    <source>
        <dbReference type="Proteomes" id="UP000199158"/>
    </source>
</evidence>
<organism evidence="1 2">
    <name type="scientific">Hydrogenoanaerobacterium saccharovorans</name>
    <dbReference type="NCBI Taxonomy" id="474960"/>
    <lineage>
        <taxon>Bacteria</taxon>
        <taxon>Bacillati</taxon>
        <taxon>Bacillota</taxon>
        <taxon>Clostridia</taxon>
        <taxon>Eubacteriales</taxon>
        <taxon>Oscillospiraceae</taxon>
        <taxon>Hydrogenoanaerobacterium</taxon>
    </lineage>
</organism>
<dbReference type="AlphaFoldDB" id="A0A1H7YIP9"/>
<dbReference type="STRING" id="474960.SAMN05216180_0068"/>
<sequence length="133" mass="14664">MLIVNGKNIDTAQIVGGTRLIGGAHRECIEIAVLNKTYEEIKALFVDGVHMILREPQAQYNPQTGAPLLDDAGQPVTKLVDYDKAEYCVAGDIIDKRDGTFAVYMGTKTDAEKEREQKEQVMLELLAERGAIV</sequence>
<dbReference type="OrthoDB" id="10003966at2"/>
<reference evidence="1 2" key="1">
    <citation type="submission" date="2016-10" db="EMBL/GenBank/DDBJ databases">
        <authorList>
            <person name="de Groot N.N."/>
        </authorList>
    </citation>
    <scope>NUCLEOTIDE SEQUENCE [LARGE SCALE GENOMIC DNA]</scope>
    <source>
        <strain evidence="1 2">CGMCC 1.5070</strain>
    </source>
</reference>
<dbReference type="RefSeq" id="WP_092750527.1">
    <property type="nucleotide sequence ID" value="NZ_FOCG01000001.1"/>
</dbReference>
<protein>
    <submittedName>
        <fullName evidence="1">Uncharacterized protein</fullName>
    </submittedName>
</protein>
<dbReference type="Proteomes" id="UP000199158">
    <property type="component" value="Unassembled WGS sequence"/>
</dbReference>